<dbReference type="GO" id="GO:0071897">
    <property type="term" value="P:DNA biosynthetic process"/>
    <property type="evidence" value="ECO:0007669"/>
    <property type="project" value="UniProtKB-ARBA"/>
</dbReference>
<dbReference type="Pfam" id="PF05380">
    <property type="entry name" value="Peptidase_A17"/>
    <property type="match status" value="1"/>
</dbReference>
<dbReference type="Pfam" id="PF03564">
    <property type="entry name" value="DUF1759"/>
    <property type="match status" value="1"/>
</dbReference>
<dbReference type="InterPro" id="IPR005312">
    <property type="entry name" value="DUF1759"/>
</dbReference>
<reference evidence="2" key="1">
    <citation type="submission" date="2022-03" db="EMBL/GenBank/DDBJ databases">
        <authorList>
            <person name="Tunstrom K."/>
        </authorList>
    </citation>
    <scope>NUCLEOTIDE SEQUENCE</scope>
</reference>
<dbReference type="PANTHER" id="PTHR47331:SF5">
    <property type="entry name" value="RIBONUCLEASE H"/>
    <property type="match status" value="1"/>
</dbReference>
<comment type="caution">
    <text evidence="2">The sequence shown here is derived from an EMBL/GenBank/DDBJ whole genome shotgun (WGS) entry which is preliminary data.</text>
</comment>
<dbReference type="EMBL" id="CAKOGL010000022">
    <property type="protein sequence ID" value="CAH2099941.1"/>
    <property type="molecule type" value="Genomic_DNA"/>
</dbReference>
<sequence>MPLTRSQAEKMEQELEAIQERSPENTSNIAEQSKPSNVPVRHEEPPRSPSADPGQRKHSKPSSKKASKEKKLLKLREEIAQRKLELAIARAEAAALESDDDDSEDSSHDGDNRVTEWLDTHPEVTTKPIAQDPEVPIAKPTTHTEKNNSVIIEKEAPEIATVASNSIDLTQLAAAITTAARSAGTSRYIGELPYFNGSHTEWLAFRAAYYESSTQLSAAENSARIRRALKGKAKEAVASLLIANAPAIDIMKTLETRFGRPDAIAITELEKLRNLPRLTDSPRDICAYANKIRNCVATLRLLAKDQYLYSPEIIKQLVEKLTPTTRFRWFDYATSNDIEKPKTEPELVLFCEFIEREADRCAKYAPPEQINNEETTTPVRRHRALVTNDRKFPCPICKEKEHEPSDCTKLKTAEQHRRWEIAKDANLCYRCLRYRSQTHKCKTRVCGKNGCERTHHPLLHFTPTNKEDRREETEKVTTTHSHKELHAYLKYIPVRISGPKKTIDTYALLDDGSTVTLIEESIASKIGAKGPKDPLNIETIDTKLATHSSRRVTFNIKGQEKEFKLQARTIKKMKISPQSINKEQVRACEHLKDIANDISYKDARPTILIGQDNWHLLIASETKKGNRSQLVASKTPLGWVLHGSGSRTVGQRVHFVYNLADTDIESDEVRMDEMLRHHFALDSIDIAEKKPRSDPEHRYAVTADIAEMFMKIGVRSEDRDALRYLWRGDRRDGPPDEYRMKSLIFGATCSPAIAIYVKNANARKYEKEYPEATAAIVQAHYMDDYLDSFTTEQRTIEIATQVRDIHAAGNFNLRSWTSNSLYVQKILNEESESSQEIKQLDDGTKTERVLGLMWNPQNDSLGFNLNLARVPPALLDNAAPTKREILKIIMSIYDPLGLASPVIVRGKQIMQEVWRRGIGWDNKIDADLAEQWTTWLQHIKKLRDVTVPRAYIEYSEATSLQLHVFVDASTTAYAVATGERRTKTEK</sequence>
<name>A0AAU9ULP9_EUPED</name>
<feature type="compositionally biased region" description="Basic residues" evidence="1">
    <location>
        <begin position="56"/>
        <end position="68"/>
    </location>
</feature>
<evidence type="ECO:0008006" key="4">
    <source>
        <dbReference type="Google" id="ProtNLM"/>
    </source>
</evidence>
<feature type="compositionally biased region" description="Basic and acidic residues" evidence="1">
    <location>
        <begin position="105"/>
        <end position="114"/>
    </location>
</feature>
<protein>
    <recommendedName>
        <fullName evidence="4">Peptidase aspartic putative domain-containing protein</fullName>
    </recommendedName>
</protein>
<dbReference type="AlphaFoldDB" id="A0AAU9ULP9"/>
<dbReference type="SUPFAM" id="SSF56672">
    <property type="entry name" value="DNA/RNA polymerases"/>
    <property type="match status" value="1"/>
</dbReference>
<proteinExistence type="predicted"/>
<dbReference type="InterPro" id="IPR008042">
    <property type="entry name" value="Retrotrans_Pao"/>
</dbReference>
<organism evidence="2 3">
    <name type="scientific">Euphydryas editha</name>
    <name type="common">Edith's checkerspot</name>
    <dbReference type="NCBI Taxonomy" id="104508"/>
    <lineage>
        <taxon>Eukaryota</taxon>
        <taxon>Metazoa</taxon>
        <taxon>Ecdysozoa</taxon>
        <taxon>Arthropoda</taxon>
        <taxon>Hexapoda</taxon>
        <taxon>Insecta</taxon>
        <taxon>Pterygota</taxon>
        <taxon>Neoptera</taxon>
        <taxon>Endopterygota</taxon>
        <taxon>Lepidoptera</taxon>
        <taxon>Glossata</taxon>
        <taxon>Ditrysia</taxon>
        <taxon>Papilionoidea</taxon>
        <taxon>Nymphalidae</taxon>
        <taxon>Nymphalinae</taxon>
        <taxon>Euphydryas</taxon>
    </lineage>
</organism>
<dbReference type="Proteomes" id="UP001153954">
    <property type="component" value="Unassembled WGS sequence"/>
</dbReference>
<feature type="region of interest" description="Disordered" evidence="1">
    <location>
        <begin position="1"/>
        <end position="74"/>
    </location>
</feature>
<keyword evidence="3" id="KW-1185">Reference proteome</keyword>
<accession>A0AAU9ULP9</accession>
<evidence type="ECO:0000313" key="3">
    <source>
        <dbReference type="Proteomes" id="UP001153954"/>
    </source>
</evidence>
<dbReference type="PANTHER" id="PTHR47331">
    <property type="entry name" value="PHD-TYPE DOMAIN-CONTAINING PROTEIN"/>
    <property type="match status" value="1"/>
</dbReference>
<evidence type="ECO:0000313" key="2">
    <source>
        <dbReference type="EMBL" id="CAH2099941.1"/>
    </source>
</evidence>
<feature type="compositionally biased region" description="Basic and acidic residues" evidence="1">
    <location>
        <begin position="7"/>
        <end position="23"/>
    </location>
</feature>
<evidence type="ECO:0000256" key="1">
    <source>
        <dbReference type="SAM" id="MobiDB-lite"/>
    </source>
</evidence>
<feature type="compositionally biased region" description="Polar residues" evidence="1">
    <location>
        <begin position="24"/>
        <end position="36"/>
    </location>
</feature>
<dbReference type="InterPro" id="IPR043502">
    <property type="entry name" value="DNA/RNA_pol_sf"/>
</dbReference>
<feature type="region of interest" description="Disordered" evidence="1">
    <location>
        <begin position="95"/>
        <end position="114"/>
    </location>
</feature>
<gene>
    <name evidence="2" type="ORF">EEDITHA_LOCUS14859</name>
</gene>